<keyword evidence="1" id="KW-0479">Metal-binding</keyword>
<dbReference type="Proteomes" id="UP000695023">
    <property type="component" value="Unplaced"/>
</dbReference>
<dbReference type="PROSITE" id="PS00028">
    <property type="entry name" value="ZINC_FINGER_C2H2_1"/>
    <property type="match status" value="1"/>
</dbReference>
<keyword evidence="1" id="KW-0863">Zinc-finger</keyword>
<dbReference type="Gene3D" id="3.30.160.60">
    <property type="entry name" value="Classic Zinc Finger"/>
    <property type="match status" value="1"/>
</dbReference>
<feature type="compositionally biased region" description="Basic and acidic residues" evidence="2">
    <location>
        <begin position="1"/>
        <end position="18"/>
    </location>
</feature>
<evidence type="ECO:0000256" key="1">
    <source>
        <dbReference type="PROSITE-ProRule" id="PRU00042"/>
    </source>
</evidence>
<organism evidence="4 5">
    <name type="scientific">Pundamilia nyererei</name>
    <dbReference type="NCBI Taxonomy" id="303518"/>
    <lineage>
        <taxon>Eukaryota</taxon>
        <taxon>Metazoa</taxon>
        <taxon>Chordata</taxon>
        <taxon>Craniata</taxon>
        <taxon>Vertebrata</taxon>
        <taxon>Euteleostomi</taxon>
        <taxon>Actinopterygii</taxon>
        <taxon>Neopterygii</taxon>
        <taxon>Teleostei</taxon>
        <taxon>Neoteleostei</taxon>
        <taxon>Acanthomorphata</taxon>
        <taxon>Ovalentaria</taxon>
        <taxon>Cichlomorphae</taxon>
        <taxon>Cichliformes</taxon>
        <taxon>Cichlidae</taxon>
        <taxon>African cichlids</taxon>
        <taxon>Pseudocrenilabrinae</taxon>
        <taxon>Haplochromini</taxon>
        <taxon>Pundamilia</taxon>
    </lineage>
</organism>
<evidence type="ECO:0000256" key="2">
    <source>
        <dbReference type="SAM" id="MobiDB-lite"/>
    </source>
</evidence>
<feature type="region of interest" description="Disordered" evidence="2">
    <location>
        <begin position="1"/>
        <end position="25"/>
    </location>
</feature>
<name>A0A9Y3S2Q2_9CICH</name>
<dbReference type="PROSITE" id="PS50157">
    <property type="entry name" value="ZINC_FINGER_C2H2_2"/>
    <property type="match status" value="1"/>
</dbReference>
<protein>
    <submittedName>
        <fullName evidence="5">Zinc finger protein 462-like</fullName>
    </submittedName>
</protein>
<proteinExistence type="predicted"/>
<sequence>MHNKADKGKTVKMEKGTEASDASDIPLAEESNFPLFQNPKSQVGIEANSALTKLNIAHVNNTRTKESLKIERHMLTLPPTCARLKMITGDILGVSFTKLKREEVHTQQSSKQEPKPCTEIPVLEKECLKKEVHSPECFKEEEEKGPFEQKQNQESEMLTEDEERHQDQAPGDHDGMKDDDCLQEPEDTTTKEPAEVLCSSLTEQKRFTCEFCGRNLVNSSELKRHVMRHGI</sequence>
<accession>A0A9Y3S2Q2</accession>
<gene>
    <name evidence="5" type="primary">LOC102192681</name>
</gene>
<dbReference type="InterPro" id="IPR036236">
    <property type="entry name" value="Znf_C2H2_sf"/>
</dbReference>
<dbReference type="GO" id="GO:0008270">
    <property type="term" value="F:zinc ion binding"/>
    <property type="evidence" value="ECO:0007669"/>
    <property type="project" value="UniProtKB-KW"/>
</dbReference>
<dbReference type="RefSeq" id="XP_005753782.1">
    <property type="nucleotide sequence ID" value="XM_005753725.1"/>
</dbReference>
<dbReference type="GeneID" id="102192681"/>
<keyword evidence="1" id="KW-0862">Zinc</keyword>
<feature type="region of interest" description="Disordered" evidence="2">
    <location>
        <begin position="138"/>
        <end position="195"/>
    </location>
</feature>
<evidence type="ECO:0000313" key="4">
    <source>
        <dbReference type="Proteomes" id="UP000695023"/>
    </source>
</evidence>
<evidence type="ECO:0000259" key="3">
    <source>
        <dbReference type="PROSITE" id="PS50157"/>
    </source>
</evidence>
<feature type="domain" description="C2H2-type" evidence="3">
    <location>
        <begin position="207"/>
        <end position="231"/>
    </location>
</feature>
<keyword evidence="4" id="KW-1185">Reference proteome</keyword>
<dbReference type="AlphaFoldDB" id="A0A9Y3S2Q2"/>
<dbReference type="SUPFAM" id="SSF57667">
    <property type="entry name" value="beta-beta-alpha zinc fingers"/>
    <property type="match status" value="1"/>
</dbReference>
<reference evidence="5" key="1">
    <citation type="submission" date="2025-08" db="UniProtKB">
        <authorList>
            <consortium name="RefSeq"/>
        </authorList>
    </citation>
    <scope>IDENTIFICATION</scope>
</reference>
<dbReference type="InterPro" id="IPR013087">
    <property type="entry name" value="Znf_C2H2_type"/>
</dbReference>
<evidence type="ECO:0000313" key="5">
    <source>
        <dbReference type="RefSeq" id="XP_005753782.1"/>
    </source>
</evidence>
<feature type="compositionally biased region" description="Basic and acidic residues" evidence="2">
    <location>
        <begin position="138"/>
        <end position="153"/>
    </location>
</feature>
<feature type="compositionally biased region" description="Basic and acidic residues" evidence="2">
    <location>
        <begin position="162"/>
        <end position="180"/>
    </location>
</feature>